<dbReference type="PANTHER" id="PTHR31659:SF9">
    <property type="entry name" value="PROTEIN: UPF0503-LIKE PROTEIN, PUTATIVE (DUF740)-RELATED"/>
    <property type="match status" value="1"/>
</dbReference>
<dbReference type="GO" id="GO:0005886">
    <property type="term" value="C:plasma membrane"/>
    <property type="evidence" value="ECO:0007669"/>
    <property type="project" value="TreeGrafter"/>
</dbReference>
<reference evidence="2" key="1">
    <citation type="submission" date="2023-05" db="EMBL/GenBank/DDBJ databases">
        <title>Nepenthes gracilis genome sequencing.</title>
        <authorList>
            <person name="Fukushima K."/>
        </authorList>
    </citation>
    <scope>NUCLEOTIDE SEQUENCE</scope>
    <source>
        <strain evidence="2">SING2019-196</strain>
    </source>
</reference>
<feature type="compositionally biased region" description="Basic and acidic residues" evidence="1">
    <location>
        <begin position="573"/>
        <end position="584"/>
    </location>
</feature>
<dbReference type="Pfam" id="PF05340">
    <property type="entry name" value="DUF740"/>
    <property type="match status" value="2"/>
</dbReference>
<keyword evidence="3" id="KW-1185">Reference proteome</keyword>
<organism evidence="2 3">
    <name type="scientific">Nepenthes gracilis</name>
    <name type="common">Slender pitcher plant</name>
    <dbReference type="NCBI Taxonomy" id="150966"/>
    <lineage>
        <taxon>Eukaryota</taxon>
        <taxon>Viridiplantae</taxon>
        <taxon>Streptophyta</taxon>
        <taxon>Embryophyta</taxon>
        <taxon>Tracheophyta</taxon>
        <taxon>Spermatophyta</taxon>
        <taxon>Magnoliopsida</taxon>
        <taxon>eudicotyledons</taxon>
        <taxon>Gunneridae</taxon>
        <taxon>Pentapetalae</taxon>
        <taxon>Caryophyllales</taxon>
        <taxon>Nepenthaceae</taxon>
        <taxon>Nepenthes</taxon>
    </lineage>
</organism>
<dbReference type="EMBL" id="BSYO01000010">
    <property type="protein sequence ID" value="GMH11171.1"/>
    <property type="molecule type" value="Genomic_DNA"/>
</dbReference>
<feature type="region of interest" description="Disordered" evidence="1">
    <location>
        <begin position="564"/>
        <end position="584"/>
    </location>
</feature>
<evidence type="ECO:0000256" key="1">
    <source>
        <dbReference type="SAM" id="MobiDB-lite"/>
    </source>
</evidence>
<dbReference type="PANTHER" id="PTHR31659">
    <property type="entry name" value="PROTEIN: UPF0503-LIKE PROTEIN, PUTATIVE (DUF740)-RELATED"/>
    <property type="match status" value="1"/>
</dbReference>
<proteinExistence type="predicted"/>
<evidence type="ECO:0000313" key="2">
    <source>
        <dbReference type="EMBL" id="GMH11171.1"/>
    </source>
</evidence>
<feature type="region of interest" description="Disordered" evidence="1">
    <location>
        <begin position="623"/>
        <end position="642"/>
    </location>
</feature>
<dbReference type="Proteomes" id="UP001279734">
    <property type="component" value="Unassembled WGS sequence"/>
</dbReference>
<name>A0AAD3SIJ0_NEPGR</name>
<protein>
    <submittedName>
        <fullName evidence="2">Uncharacterized protein</fullName>
    </submittedName>
</protein>
<accession>A0AAD3SIJ0</accession>
<evidence type="ECO:0000313" key="3">
    <source>
        <dbReference type="Proteomes" id="UP001279734"/>
    </source>
</evidence>
<dbReference type="InterPro" id="IPR008004">
    <property type="entry name" value="OCTOPUS-like"/>
</dbReference>
<feature type="compositionally biased region" description="Basic residues" evidence="1">
    <location>
        <begin position="623"/>
        <end position="633"/>
    </location>
</feature>
<dbReference type="AlphaFoldDB" id="A0AAD3SIJ0"/>
<comment type="caution">
    <text evidence="2">The sequence shown here is derived from an EMBL/GenBank/DDBJ whole genome shotgun (WGS) entry which is preliminary data.</text>
</comment>
<gene>
    <name evidence="2" type="ORF">Nepgr_013012</name>
</gene>
<sequence length="642" mass="71008">MTLKQPPQVKPCCASACHRHPSQPATGLCTICLREPLSLLNPSGCPETSQSNFLSRPSIDISAASCNGGNACSSASTLPELRRCMTVSGSNFESNGVSYVPRGRSCEVRRRNLDDEGGDLDSKCEIESKNLELPRGTWPILETKEEENEDDNDEIGNSHDETVANANLENSEHSVDELGESKTIRELMDLESRCNKPIRRDFKEIAGSFCTAASVFSRKFQKWSGKDRNIRSGGDGDAHGGHLGEMRLERLKGRRIRDMQSEIGDCRFGRRSCDTDPRCSVDNGGRISVDLLGRRSCDTDSRFSIDLGRSSVDGNGTSAKEASCSFIQPRASWDGHFTWKTMARDTSPMVSVTGTAMGTVNGVDSRSLVESMVNEDEADFMRSGHLNGVYLRRPSKSFDSKRNIDDDTKLTSNAMVSPAGIEIFHGTKLLTTEKELKDLRLNSLVDDSSESFESASKDVASVSSNSDGKGFKKCRQWSKLWRIWGFLHGRKYDTSHNGEKFNVGNAGCSLAHSSEMNSIEVSGDDCYGCGPAYSSETTTAIEVNGEVSSDTNWKLLHGCRTNTVPRPVHRHSTRTETKGLSGKNREEVVLQRSRSARYTLNNHDNGLLRFHLTPLKCYRRSKLGRRRSKKSHSTARTVLSFY</sequence>